<accession>A0A4D5RDX8</accession>
<reference evidence="1" key="1">
    <citation type="submission" date="2019-04" db="EMBL/GenBank/DDBJ databases">
        <title>An insight into the mialome of Ixodes scapularis.</title>
        <authorList>
            <person name="Ribeiro J.M."/>
            <person name="Mather T.N."/>
            <person name="Karim S."/>
        </authorList>
    </citation>
    <scope>NUCLEOTIDE SEQUENCE</scope>
</reference>
<proteinExistence type="predicted"/>
<dbReference type="AlphaFoldDB" id="A0A4D5RDX8"/>
<protein>
    <submittedName>
        <fullName evidence="1">Uncharacterized protein</fullName>
    </submittedName>
</protein>
<dbReference type="EMBL" id="GHJT01001344">
    <property type="protein sequence ID" value="MOY35315.1"/>
    <property type="molecule type" value="Transcribed_RNA"/>
</dbReference>
<sequence length="138" mass="14515">MAGSHPATAGLLPRGVSVFLLPLPRQHASHLAPVVRGASLPLLRRDASGPFLLSRRVESATAGNGELPPDRSSVRADAILPPGRVVSFATTVVFSVADEATPEMSAQHREPHVSPVAVRDILQMCVEADRGTTGIIDN</sequence>
<organism evidence="1">
    <name type="scientific">Ixodes scapularis</name>
    <name type="common">Black-legged tick</name>
    <name type="synonym">Deer tick</name>
    <dbReference type="NCBI Taxonomy" id="6945"/>
    <lineage>
        <taxon>Eukaryota</taxon>
        <taxon>Metazoa</taxon>
        <taxon>Ecdysozoa</taxon>
        <taxon>Arthropoda</taxon>
        <taxon>Chelicerata</taxon>
        <taxon>Arachnida</taxon>
        <taxon>Acari</taxon>
        <taxon>Parasitiformes</taxon>
        <taxon>Ixodida</taxon>
        <taxon>Ixodoidea</taxon>
        <taxon>Ixodidae</taxon>
        <taxon>Ixodinae</taxon>
        <taxon>Ixodes</taxon>
    </lineage>
</organism>
<evidence type="ECO:0000313" key="1">
    <source>
        <dbReference type="EMBL" id="MOY35315.1"/>
    </source>
</evidence>
<name>A0A4D5RDX8_IXOSC</name>